<sequence>MCKSTNVSGSIAGYYYQILLACKELTCNINEIEEVGIETDADIRVVNYLKKKQSIEAKFHKANMGLYDKDIIKTIYNFYRYSSMDEKLILSTNVSPTKDYIEFFLKWNSGSLGIEEKKCYVMKCIMRHCKNSVKPYSDNYEKYKKDEKSRLKEDKKESYYIENLEETIFYNDNFKLEIYKEYAYVDEKVTLDDFVKKLIFNFGNDRSKLDSISRLKKEIKLNLKSICDKQKKYIEESDYEKIQNLIIDKFFGIIAENSDLNENPKFDDMKKFSTKELMKCIDTYKEEKLQWICKKEIQNIIEQIDIDETFFNKLVNDNELSKKEELIDKHNLIKQEFLKKLTDKSFYKIFIETYTLESEAFENDIIQKIIYHLTIIAVYENKKIEDISFLEFNNSIENIYIKDLIKYIYKVCPYQYRNISTNMRKFLQDLKNKYGDKYINNISKGLTVVFNAQFRRNNRPCEKKTKEVFGIVDDITTADKDTLYKNYIIHKNIDYRCDDCIFIDGTDEEVRDSLNKFFNCKEEKNKNGVYSE</sequence>
<gene>
    <name evidence="1" type="ORF">B9W14_18150</name>
</gene>
<reference evidence="2" key="1">
    <citation type="submission" date="2017-04" db="EMBL/GenBank/DDBJ databases">
        <authorList>
            <person name="Song Y."/>
            <person name="Cho B.-K."/>
        </authorList>
    </citation>
    <scope>NUCLEOTIDE SEQUENCE [LARGE SCALE GENOMIC DNA]</scope>
    <source>
        <strain evidence="2">SL1</strain>
    </source>
</reference>
<dbReference type="PROSITE" id="PS51257">
    <property type="entry name" value="PROKAR_LIPOPROTEIN"/>
    <property type="match status" value="1"/>
</dbReference>
<dbReference type="AlphaFoldDB" id="A0A2U8DUM7"/>
<protein>
    <submittedName>
        <fullName evidence="1">Uncharacterized protein</fullName>
    </submittedName>
</protein>
<dbReference type="Proteomes" id="UP000244910">
    <property type="component" value="Chromosome"/>
</dbReference>
<dbReference type="EMBL" id="CP020953">
    <property type="protein sequence ID" value="AWI06339.1"/>
    <property type="molecule type" value="Genomic_DNA"/>
</dbReference>
<proteinExistence type="predicted"/>
<organism evidence="1 2">
    <name type="scientific">Clostridium drakei</name>
    <dbReference type="NCBI Taxonomy" id="332101"/>
    <lineage>
        <taxon>Bacteria</taxon>
        <taxon>Bacillati</taxon>
        <taxon>Bacillota</taxon>
        <taxon>Clostridia</taxon>
        <taxon>Eubacteriales</taxon>
        <taxon>Clostridiaceae</taxon>
        <taxon>Clostridium</taxon>
    </lineage>
</organism>
<dbReference type="KEGG" id="cdrk:B9W14_18150"/>
<accession>A0A2U8DUM7</accession>
<evidence type="ECO:0000313" key="1">
    <source>
        <dbReference type="EMBL" id="AWI06339.1"/>
    </source>
</evidence>
<name>A0A2U8DUM7_9CLOT</name>
<evidence type="ECO:0000313" key="2">
    <source>
        <dbReference type="Proteomes" id="UP000244910"/>
    </source>
</evidence>
<dbReference type="RefSeq" id="WP_032077221.1">
    <property type="nucleotide sequence ID" value="NZ_CP020953.1"/>
</dbReference>
<dbReference type="OrthoDB" id="2923236at2"/>
<keyword evidence="2" id="KW-1185">Reference proteome</keyword>